<gene>
    <name evidence="8" type="primary">trpF</name>
    <name evidence="10" type="ORF">MSHOH_2079</name>
</gene>
<dbReference type="STRING" id="1434110.MSHOH_2079"/>
<dbReference type="Gene3D" id="3.20.20.70">
    <property type="entry name" value="Aldolase class I"/>
    <property type="match status" value="1"/>
</dbReference>
<dbReference type="HOGENOM" id="CLU_076364_2_0_2"/>
<evidence type="ECO:0000313" key="10">
    <source>
        <dbReference type="EMBL" id="AKB78562.1"/>
    </source>
</evidence>
<name>A0A0E3SEF4_9EURY</name>
<dbReference type="InterPro" id="IPR044643">
    <property type="entry name" value="TrpF_fam"/>
</dbReference>
<evidence type="ECO:0000256" key="5">
    <source>
        <dbReference type="ARBA" id="ARBA00022822"/>
    </source>
</evidence>
<dbReference type="GO" id="GO:0000162">
    <property type="term" value="P:L-tryptophan biosynthetic process"/>
    <property type="evidence" value="ECO:0007669"/>
    <property type="project" value="UniProtKB-UniRule"/>
</dbReference>
<evidence type="ECO:0000256" key="7">
    <source>
        <dbReference type="ARBA" id="ARBA00023235"/>
    </source>
</evidence>
<dbReference type="PANTHER" id="PTHR42894">
    <property type="entry name" value="N-(5'-PHOSPHORIBOSYL)ANTHRANILATE ISOMERASE"/>
    <property type="match status" value="1"/>
</dbReference>
<dbReference type="CDD" id="cd00405">
    <property type="entry name" value="PRAI"/>
    <property type="match status" value="1"/>
</dbReference>
<keyword evidence="5 8" id="KW-0822">Tryptophan biosynthesis</keyword>
<keyword evidence="6 8" id="KW-0057">Aromatic amino acid biosynthesis</keyword>
<comment type="pathway">
    <text evidence="2 8">Amino-acid biosynthesis; L-tryptophan biosynthesis; L-tryptophan from chorismate: step 3/5.</text>
</comment>
<protein>
    <recommendedName>
        <fullName evidence="8">N-(5'-phosphoribosyl)anthranilate isomerase</fullName>
        <shortName evidence="8">PRAI</shortName>
        <ecNumber evidence="8">5.3.1.24</ecNumber>
    </recommendedName>
</protein>
<keyword evidence="4 8" id="KW-0028">Amino-acid biosynthesis</keyword>
<dbReference type="SUPFAM" id="SSF51366">
    <property type="entry name" value="Ribulose-phoshate binding barrel"/>
    <property type="match status" value="1"/>
</dbReference>
<proteinExistence type="inferred from homology"/>
<dbReference type="RefSeq" id="WP_048139643.1">
    <property type="nucleotide sequence ID" value="NZ_CP009516.1"/>
</dbReference>
<dbReference type="PATRIC" id="fig|1434110.4.peg.2643"/>
<dbReference type="PANTHER" id="PTHR42894:SF1">
    <property type="entry name" value="N-(5'-PHOSPHORIBOSYL)ANTHRANILATE ISOMERASE"/>
    <property type="match status" value="1"/>
</dbReference>
<dbReference type="InterPro" id="IPR013785">
    <property type="entry name" value="Aldolase_TIM"/>
</dbReference>
<organism evidence="10 11">
    <name type="scientific">Methanosarcina horonobensis HB-1 = JCM 15518</name>
    <dbReference type="NCBI Taxonomy" id="1434110"/>
    <lineage>
        <taxon>Archaea</taxon>
        <taxon>Methanobacteriati</taxon>
        <taxon>Methanobacteriota</taxon>
        <taxon>Stenosarchaea group</taxon>
        <taxon>Methanomicrobia</taxon>
        <taxon>Methanosarcinales</taxon>
        <taxon>Methanosarcinaceae</taxon>
        <taxon>Methanosarcina</taxon>
    </lineage>
</organism>
<dbReference type="EC" id="5.3.1.24" evidence="8"/>
<dbReference type="OrthoDB" id="27513at2157"/>
<dbReference type="Pfam" id="PF00697">
    <property type="entry name" value="PRAI"/>
    <property type="match status" value="1"/>
</dbReference>
<dbReference type="AlphaFoldDB" id="A0A0E3SEF4"/>
<dbReference type="InterPro" id="IPR001240">
    <property type="entry name" value="PRAI_dom"/>
</dbReference>
<evidence type="ECO:0000256" key="1">
    <source>
        <dbReference type="ARBA" id="ARBA00001164"/>
    </source>
</evidence>
<evidence type="ECO:0000256" key="2">
    <source>
        <dbReference type="ARBA" id="ARBA00004664"/>
    </source>
</evidence>
<dbReference type="GeneID" id="24831316"/>
<dbReference type="KEGG" id="mhor:MSHOH_2079"/>
<keyword evidence="7 8" id="KW-0413">Isomerase</keyword>
<dbReference type="HAMAP" id="MF_00135">
    <property type="entry name" value="PRAI"/>
    <property type="match status" value="1"/>
</dbReference>
<dbReference type="InterPro" id="IPR011060">
    <property type="entry name" value="RibuloseP-bd_barrel"/>
</dbReference>
<comment type="catalytic activity">
    <reaction evidence="1 8">
        <text>N-(5-phospho-beta-D-ribosyl)anthranilate = 1-(2-carboxyphenylamino)-1-deoxy-D-ribulose 5-phosphate</text>
        <dbReference type="Rhea" id="RHEA:21540"/>
        <dbReference type="ChEBI" id="CHEBI:18277"/>
        <dbReference type="ChEBI" id="CHEBI:58613"/>
        <dbReference type="EC" id="5.3.1.24"/>
    </reaction>
</comment>
<keyword evidence="11" id="KW-1185">Reference proteome</keyword>
<comment type="similarity">
    <text evidence="3 8">Belongs to the TrpF family.</text>
</comment>
<evidence type="ECO:0000313" key="11">
    <source>
        <dbReference type="Proteomes" id="UP000033101"/>
    </source>
</evidence>
<evidence type="ECO:0000256" key="6">
    <source>
        <dbReference type="ARBA" id="ARBA00023141"/>
    </source>
</evidence>
<evidence type="ECO:0000259" key="9">
    <source>
        <dbReference type="Pfam" id="PF00697"/>
    </source>
</evidence>
<evidence type="ECO:0000256" key="8">
    <source>
        <dbReference type="HAMAP-Rule" id="MF_00135"/>
    </source>
</evidence>
<sequence length="236" mass="26461">MRIKICGIKRVEDVFMAAYCGADAIGLLMGQKYPSDDFINIDLAQKIVKECPPYISPVLVTHLDDPEKISYLASQIGFTAIQLHSDCTVESIRSLRETHPHIKIIKNFHVDGLEMIHAMKPFESVVDAFILDTLDLANNKVGGTGLTHDWNISRDIVRKVSRPVILAGGLTPENVADAIKIVKPFGVDANTGLKDSSGFKDNTKMFNFVYRAKQEFFQVRNLSTKPRDKEVLWIRS</sequence>
<evidence type="ECO:0000256" key="4">
    <source>
        <dbReference type="ARBA" id="ARBA00022605"/>
    </source>
</evidence>
<evidence type="ECO:0000256" key="3">
    <source>
        <dbReference type="ARBA" id="ARBA00007571"/>
    </source>
</evidence>
<dbReference type="UniPathway" id="UPA00035">
    <property type="reaction ID" value="UER00042"/>
</dbReference>
<feature type="domain" description="N-(5'phosphoribosyl) anthranilate isomerase (PRAI)" evidence="9">
    <location>
        <begin position="4"/>
        <end position="209"/>
    </location>
</feature>
<reference evidence="10 11" key="1">
    <citation type="submission" date="2014-07" db="EMBL/GenBank/DDBJ databases">
        <title>Methanogenic archaea and the global carbon cycle.</title>
        <authorList>
            <person name="Henriksen J.R."/>
            <person name="Luke J."/>
            <person name="Reinhart S."/>
            <person name="Benedict M.N."/>
            <person name="Youngblut N.D."/>
            <person name="Metcalf M.E."/>
            <person name="Whitaker R.J."/>
            <person name="Metcalf W.W."/>
        </authorList>
    </citation>
    <scope>NUCLEOTIDE SEQUENCE [LARGE SCALE GENOMIC DNA]</scope>
    <source>
        <strain evidence="10 11">HB-1</strain>
    </source>
</reference>
<accession>A0A0E3SEF4</accession>
<dbReference type="EMBL" id="CP009516">
    <property type="protein sequence ID" value="AKB78562.1"/>
    <property type="molecule type" value="Genomic_DNA"/>
</dbReference>
<dbReference type="GO" id="GO:0004640">
    <property type="term" value="F:phosphoribosylanthranilate isomerase activity"/>
    <property type="evidence" value="ECO:0007669"/>
    <property type="project" value="UniProtKB-UniRule"/>
</dbReference>
<dbReference type="Proteomes" id="UP000033101">
    <property type="component" value="Chromosome"/>
</dbReference>